<evidence type="ECO:0000256" key="7">
    <source>
        <dbReference type="ARBA" id="ARBA00038093"/>
    </source>
</evidence>
<dbReference type="PANTHER" id="PTHR33653">
    <property type="entry name" value="RIBONUCLEASE VAPC2"/>
    <property type="match status" value="1"/>
</dbReference>
<dbReference type="SUPFAM" id="SSF88723">
    <property type="entry name" value="PIN domain-like"/>
    <property type="match status" value="1"/>
</dbReference>
<keyword evidence="3" id="KW-0540">Nuclease</keyword>
<keyword evidence="6" id="KW-0460">Magnesium</keyword>
<dbReference type="PANTHER" id="PTHR33653:SF1">
    <property type="entry name" value="RIBONUCLEASE VAPC2"/>
    <property type="match status" value="1"/>
</dbReference>
<gene>
    <name evidence="9" type="ORF">JK635_17715</name>
</gene>
<keyword evidence="2" id="KW-1277">Toxin-antitoxin system</keyword>
<evidence type="ECO:0000313" key="9">
    <source>
        <dbReference type="EMBL" id="MBL4954006.1"/>
    </source>
</evidence>
<evidence type="ECO:0000256" key="3">
    <source>
        <dbReference type="ARBA" id="ARBA00022722"/>
    </source>
</evidence>
<evidence type="ECO:0000256" key="5">
    <source>
        <dbReference type="ARBA" id="ARBA00022801"/>
    </source>
</evidence>
<keyword evidence="5" id="KW-0378">Hydrolase</keyword>
<evidence type="ECO:0000256" key="2">
    <source>
        <dbReference type="ARBA" id="ARBA00022649"/>
    </source>
</evidence>
<protein>
    <submittedName>
        <fullName evidence="9">PIN domain-containing protein</fullName>
    </submittedName>
</protein>
<comment type="cofactor">
    <cofactor evidence="1">
        <name>Mg(2+)</name>
        <dbReference type="ChEBI" id="CHEBI:18420"/>
    </cofactor>
</comment>
<name>A0ABS1TRR5_9BACI</name>
<accession>A0ABS1TRR5</accession>
<dbReference type="InterPro" id="IPR002716">
    <property type="entry name" value="PIN_dom"/>
</dbReference>
<evidence type="ECO:0000313" key="10">
    <source>
        <dbReference type="Proteomes" id="UP000623967"/>
    </source>
</evidence>
<dbReference type="EMBL" id="JAESWB010000271">
    <property type="protein sequence ID" value="MBL4954006.1"/>
    <property type="molecule type" value="Genomic_DNA"/>
</dbReference>
<dbReference type="InterPro" id="IPR029060">
    <property type="entry name" value="PIN-like_dom_sf"/>
</dbReference>
<comment type="caution">
    <text evidence="9">The sequence shown here is derived from an EMBL/GenBank/DDBJ whole genome shotgun (WGS) entry which is preliminary data.</text>
</comment>
<dbReference type="Gene3D" id="3.40.50.1010">
    <property type="entry name" value="5'-nuclease"/>
    <property type="match status" value="1"/>
</dbReference>
<evidence type="ECO:0000256" key="1">
    <source>
        <dbReference type="ARBA" id="ARBA00001946"/>
    </source>
</evidence>
<evidence type="ECO:0000256" key="4">
    <source>
        <dbReference type="ARBA" id="ARBA00022723"/>
    </source>
</evidence>
<organism evidence="9 10">
    <name type="scientific">Neobacillus paridis</name>
    <dbReference type="NCBI Taxonomy" id="2803862"/>
    <lineage>
        <taxon>Bacteria</taxon>
        <taxon>Bacillati</taxon>
        <taxon>Bacillota</taxon>
        <taxon>Bacilli</taxon>
        <taxon>Bacillales</taxon>
        <taxon>Bacillaceae</taxon>
        <taxon>Neobacillus</taxon>
    </lineage>
</organism>
<dbReference type="InterPro" id="IPR050556">
    <property type="entry name" value="Type_II_TA_system_RNase"/>
</dbReference>
<dbReference type="Pfam" id="PF01850">
    <property type="entry name" value="PIN"/>
    <property type="match status" value="1"/>
</dbReference>
<keyword evidence="4" id="KW-0479">Metal-binding</keyword>
<evidence type="ECO:0000256" key="6">
    <source>
        <dbReference type="ARBA" id="ARBA00022842"/>
    </source>
</evidence>
<comment type="similarity">
    <text evidence="7">Belongs to the PINc/VapC protein family.</text>
</comment>
<dbReference type="Proteomes" id="UP000623967">
    <property type="component" value="Unassembled WGS sequence"/>
</dbReference>
<reference evidence="9 10" key="1">
    <citation type="submission" date="2021-01" db="EMBL/GenBank/DDBJ databases">
        <title>Genome public.</title>
        <authorList>
            <person name="Liu C."/>
            <person name="Sun Q."/>
        </authorList>
    </citation>
    <scope>NUCLEOTIDE SEQUENCE [LARGE SCALE GENOMIC DNA]</scope>
    <source>
        <strain evidence="9 10">YIM B02564</strain>
    </source>
</reference>
<keyword evidence="10" id="KW-1185">Reference proteome</keyword>
<proteinExistence type="inferred from homology"/>
<feature type="domain" description="PIN" evidence="8">
    <location>
        <begin position="3"/>
        <end position="91"/>
    </location>
</feature>
<evidence type="ECO:0000259" key="8">
    <source>
        <dbReference type="Pfam" id="PF01850"/>
    </source>
</evidence>
<sequence length="93" mass="10059">MSSVCISAVTQAELLLGVERKPDAVRLREAVHEFLLRVDVLPWDCDAAEVYAQVRADCERNGTPLGTMGMLIAAHSVAAGAVLVTTDRAFYLL</sequence>